<evidence type="ECO:0000256" key="5">
    <source>
        <dbReference type="SAM" id="SignalP"/>
    </source>
</evidence>
<dbReference type="Gramene" id="Dexi2B01G0034350.1">
    <property type="protein sequence ID" value="Dexi2B01G0034350.1:cds"/>
    <property type="gene ID" value="Dexi2B01G0034350"/>
</dbReference>
<evidence type="ECO:0000313" key="9">
    <source>
        <dbReference type="Proteomes" id="UP000636709"/>
    </source>
</evidence>
<dbReference type="SUPFAM" id="SSF47699">
    <property type="entry name" value="Bifunctional inhibitor/lipid-transfer protein/seed storage 2S albumin"/>
    <property type="match status" value="1"/>
</dbReference>
<gene>
    <name evidence="8" type="ORF">HU200_045801</name>
    <name evidence="7" type="ORF">HU200_050732</name>
</gene>
<evidence type="ECO:0000256" key="3">
    <source>
        <dbReference type="ARBA" id="ARBA00023157"/>
    </source>
</evidence>
<dbReference type="InterPro" id="IPR016140">
    <property type="entry name" value="Bifunc_inhib/LTP/seed_store"/>
</dbReference>
<dbReference type="InterPro" id="IPR043325">
    <property type="entry name" value="LTSS"/>
</dbReference>
<evidence type="ECO:0000259" key="6">
    <source>
        <dbReference type="Pfam" id="PF14368"/>
    </source>
</evidence>
<sequence length="171" mass="17814">MAPSTSNKMSFLLALLVVASAMATPSAAFSLLPPIFPCVSWLPRIPLLPCVEPEPFPAEATDCLPHVMKMVPACTGFLTNSSVTAPPSTCCDGYHAVLDNGGGICYCHVANRDIQKLLPAPMNVTRMLSLPEDCGLGYTLDALAKNCGSFDVPPMTTPSPPAGKATPPAAV</sequence>
<evidence type="ECO:0000313" key="7">
    <source>
        <dbReference type="EMBL" id="KAF8670341.1"/>
    </source>
</evidence>
<dbReference type="Proteomes" id="UP000636709">
    <property type="component" value="Unassembled WGS sequence"/>
</dbReference>
<accession>A0A835AYY7</accession>
<feature type="domain" description="Bifunctional inhibitor/plant lipid transfer protein/seed storage helical" evidence="6">
    <location>
        <begin position="58"/>
        <end position="137"/>
    </location>
</feature>
<evidence type="ECO:0000313" key="8">
    <source>
        <dbReference type="EMBL" id="KAF8679047.1"/>
    </source>
</evidence>
<evidence type="ECO:0000256" key="4">
    <source>
        <dbReference type="ARBA" id="ARBA00023180"/>
    </source>
</evidence>
<evidence type="ECO:0000256" key="1">
    <source>
        <dbReference type="ARBA" id="ARBA00009748"/>
    </source>
</evidence>
<feature type="signal peptide" evidence="5">
    <location>
        <begin position="1"/>
        <end position="23"/>
    </location>
</feature>
<dbReference type="EMBL" id="JACEFO010002260">
    <property type="protein sequence ID" value="KAF8670341.1"/>
    <property type="molecule type" value="Genomic_DNA"/>
</dbReference>
<reference evidence="8" key="1">
    <citation type="submission" date="2020-07" db="EMBL/GenBank/DDBJ databases">
        <title>Genome sequence and genetic diversity analysis of an under-domesticated orphan crop, white fonio (Digitaria exilis).</title>
        <authorList>
            <person name="Bennetzen J.L."/>
            <person name="Chen S."/>
            <person name="Ma X."/>
            <person name="Wang X."/>
            <person name="Yssel A.E.J."/>
            <person name="Chaluvadi S.R."/>
            <person name="Johnson M."/>
            <person name="Gangashetty P."/>
            <person name="Hamidou F."/>
            <person name="Sanogo M.D."/>
            <person name="Zwaenepoel A."/>
            <person name="Wallace J."/>
            <person name="Van De Peer Y."/>
            <person name="Van Deynze A."/>
        </authorList>
    </citation>
    <scope>NUCLEOTIDE SEQUENCE</scope>
    <source>
        <tissue evidence="8">Leaves</tissue>
    </source>
</reference>
<keyword evidence="9" id="KW-1185">Reference proteome</keyword>
<protein>
    <recommendedName>
        <fullName evidence="6">Bifunctional inhibitor/plant lipid transfer protein/seed storage helical domain-containing protein</fullName>
    </recommendedName>
</protein>
<organism evidence="8 9">
    <name type="scientific">Digitaria exilis</name>
    <dbReference type="NCBI Taxonomy" id="1010633"/>
    <lineage>
        <taxon>Eukaryota</taxon>
        <taxon>Viridiplantae</taxon>
        <taxon>Streptophyta</taxon>
        <taxon>Embryophyta</taxon>
        <taxon>Tracheophyta</taxon>
        <taxon>Spermatophyta</taxon>
        <taxon>Magnoliopsida</taxon>
        <taxon>Liliopsida</taxon>
        <taxon>Poales</taxon>
        <taxon>Poaceae</taxon>
        <taxon>PACMAD clade</taxon>
        <taxon>Panicoideae</taxon>
        <taxon>Panicodae</taxon>
        <taxon>Paniceae</taxon>
        <taxon>Anthephorinae</taxon>
        <taxon>Digitaria</taxon>
    </lineage>
</organism>
<keyword evidence="2 5" id="KW-0732">Signal</keyword>
<dbReference type="PANTHER" id="PTHR33044">
    <property type="entry name" value="BIFUNCTIONAL INHIBITOR/LIPID-TRANSFER PROTEIN/SEED STORAGE 2S ALBUMIN SUPERFAMILY PROTEIN-RELATED"/>
    <property type="match status" value="1"/>
</dbReference>
<dbReference type="OrthoDB" id="676426at2759"/>
<comment type="similarity">
    <text evidence="1">Belongs to the plant LTP family.</text>
</comment>
<keyword evidence="4" id="KW-0325">Glycoprotein</keyword>
<evidence type="ECO:0000256" key="2">
    <source>
        <dbReference type="ARBA" id="ARBA00022729"/>
    </source>
</evidence>
<feature type="chain" id="PRO_5033939795" description="Bifunctional inhibitor/plant lipid transfer protein/seed storage helical domain-containing protein" evidence="5">
    <location>
        <begin position="24"/>
        <end position="171"/>
    </location>
</feature>
<dbReference type="InterPro" id="IPR036312">
    <property type="entry name" value="Bifun_inhib/LTP/seed_sf"/>
</dbReference>
<dbReference type="CDD" id="cd00010">
    <property type="entry name" value="AAI_LTSS"/>
    <property type="match status" value="1"/>
</dbReference>
<dbReference type="EMBL" id="JACEFO010002125">
    <property type="protein sequence ID" value="KAF8679047.1"/>
    <property type="molecule type" value="Genomic_DNA"/>
</dbReference>
<keyword evidence="3" id="KW-1015">Disulfide bond</keyword>
<dbReference type="Gene3D" id="1.10.110.10">
    <property type="entry name" value="Plant lipid-transfer and hydrophobic proteins"/>
    <property type="match status" value="1"/>
</dbReference>
<proteinExistence type="inferred from homology"/>
<dbReference type="AlphaFoldDB" id="A0A835AYY7"/>
<comment type="caution">
    <text evidence="8">The sequence shown here is derived from an EMBL/GenBank/DDBJ whole genome shotgun (WGS) entry which is preliminary data.</text>
</comment>
<dbReference type="Pfam" id="PF14368">
    <property type="entry name" value="LTP_2"/>
    <property type="match status" value="1"/>
</dbReference>
<name>A0A835AYY7_9POAL</name>